<evidence type="ECO:0000313" key="1">
    <source>
        <dbReference type="EMBL" id="SFW51648.1"/>
    </source>
</evidence>
<evidence type="ECO:0000313" key="2">
    <source>
        <dbReference type="Proteomes" id="UP000183461"/>
    </source>
</evidence>
<reference evidence="1 2" key="1">
    <citation type="submission" date="2016-11" db="EMBL/GenBank/DDBJ databases">
        <authorList>
            <person name="Jaros S."/>
            <person name="Januszkiewicz K."/>
            <person name="Wedrychowicz H."/>
        </authorList>
    </citation>
    <scope>NUCLEOTIDE SEQUENCE [LARGE SCALE GENOMIC DNA]</scope>
    <source>
        <strain evidence="1 2">YL228</strain>
    </source>
</reference>
<dbReference type="Pfam" id="PF13289">
    <property type="entry name" value="SIR2_2"/>
    <property type="match status" value="1"/>
</dbReference>
<dbReference type="AlphaFoldDB" id="A0A1K1PVD3"/>
<dbReference type="Proteomes" id="UP000183461">
    <property type="component" value="Unassembled WGS sequence"/>
</dbReference>
<dbReference type="RefSeq" id="WP_072301232.1">
    <property type="nucleotide sequence ID" value="NZ_FPIP01000011.1"/>
</dbReference>
<protein>
    <submittedName>
        <fullName evidence="1">SIR2-like domain-containing protein</fullName>
    </submittedName>
</protein>
<accession>A0A1K1PVD3</accession>
<organism evidence="1 2">
    <name type="scientific">Ruminococcus flavefaciens</name>
    <dbReference type="NCBI Taxonomy" id="1265"/>
    <lineage>
        <taxon>Bacteria</taxon>
        <taxon>Bacillati</taxon>
        <taxon>Bacillota</taxon>
        <taxon>Clostridia</taxon>
        <taxon>Eubacteriales</taxon>
        <taxon>Oscillospiraceae</taxon>
        <taxon>Ruminococcus</taxon>
    </lineage>
</organism>
<sequence length="874" mass="101844">MNIDEAIKKALNGDAILFLGSGASVDTPNIGGGKMLIGSKLAEKLQPGTTDLQQATELFVDEQNENGNDGEQELINFLIKEFRCTCPLNEHRELVDIKWKRIYTTNYDDIIESAYKEKSLTIKSATLSSDIKECINNNDLTILHINGYINSITKSKLNDEFKLSSYSYNTDQFTNSQWGALFKNDLNSYSTTIFIGFSMGYDLDIRRIVNTINKDKCIFIVHDRESTANIKTLSKYGEVCPIGLSGFINKVNEIKKDYIPPRAVDLVLSNFEVIESPKPLSAANDRQVLQYYYTGIRSDELYYIENKNYKSVVLRDYVEKIINDITSGIKAVFIHSDIGNGKSEIIEQVCMKLPNTYQKYRLIDENQKINIEIEEICNNGKKNIIVIENFFDYYDVFKNFNIYNCNDNIVFIFSARTSIYRSRSERFEIDPCTVYEVNRLSNNEISQIERIFSTYGFYPPEKNITLSQYIKKNCNKRLQSLLISVMKNVTITDKIWTVCQNKLDSEYKYYKLVLFLIVIKLMALNLNMNDTLDLLKINSFDYSFDRDEDLYELIDRSVDRISIKSSILCLWILSKTKCIDDIIELLIDTAKVADCGFLANRKYKNYLTNLLSFKHLKFVLEASSLNQEQKLDKINHLYGELKELTHYKNQYFFWLQYAISALELNDYEGAELHFRAAYRYLPDKMTPYEINNQYARLKMELLLKESYKYSELSTIEEIEKIDELLTPTKAEKDEEYYCYKMASSYYPRLFDKFYAIMTTSDKTIMTALAKKNYNGCSTYLRYSTNSNFYSHLKSYIGIFGELAFYNDKLDFTVTSIKKSKSYILYLGYVVINDEKKDACIKNYRGKKYKESDKIPVRIYKYDSVHNDYVLKVAE</sequence>
<name>A0A1K1PVD3_RUMFL</name>
<gene>
    <name evidence="1" type="ORF">SAMN02910280_0177</name>
</gene>
<dbReference type="EMBL" id="FPIP01000011">
    <property type="protein sequence ID" value="SFW51648.1"/>
    <property type="molecule type" value="Genomic_DNA"/>
</dbReference>
<proteinExistence type="predicted"/>